<comment type="similarity">
    <text evidence="1 7 8">Belongs to the ferrochelatase family.</text>
</comment>
<dbReference type="RefSeq" id="WP_173238420.1">
    <property type="nucleotide sequence ID" value="NZ_AP022839.1"/>
</dbReference>
<evidence type="ECO:0000313" key="9">
    <source>
        <dbReference type="EMBL" id="BCA94112.1"/>
    </source>
</evidence>
<evidence type="ECO:0000256" key="5">
    <source>
        <dbReference type="ARBA" id="ARBA00023244"/>
    </source>
</evidence>
<keyword evidence="4 7" id="KW-0456">Lyase</keyword>
<dbReference type="EC" id="4.98.1.1" evidence="7"/>
<keyword evidence="10" id="KW-1185">Reference proteome</keyword>
<dbReference type="InterPro" id="IPR001015">
    <property type="entry name" value="Ferrochelatase"/>
</dbReference>
<sequence length="329" mass="37113">MKRGLLLINLGTPNSTDVSDVRLFLREFLSDKRVIDIPALMRYLLVYTLIVPFRSKKSAHAYKAIWTEEGSPLLVHSKNLVRHLQEAIGAEYKIVLGMRYGNPSLASAIHDLKDCESITILPLYPQYSSAATGSSIDEVMRIIAAQEVIPSLHIIRDFYHFPAYISSQAQIIKTHLNEHDHLLFSYHGIPERQIQKAGCEKVCSSICPPISEHNQGCYKAQCHQTSLLLATELKLSSNQYSTSFQSRLGKTPWIKPYTEEVLTELATKGIKRLIISCPSFVADCLETLEEIGIRAREQWEKLGGEQLTMIPCLNAHPLWVKAITTIIKE</sequence>
<dbReference type="PANTHER" id="PTHR11108">
    <property type="entry name" value="FERROCHELATASE"/>
    <property type="match status" value="1"/>
</dbReference>
<protein>
    <recommendedName>
        <fullName evidence="7">Ferrochelatase</fullName>
        <ecNumber evidence="7">4.98.1.1</ecNumber>
    </recommendedName>
    <alternativeName>
        <fullName evidence="7">Heme synthase</fullName>
    </alternativeName>
    <alternativeName>
        <fullName evidence="7">Protoheme ferro-lyase</fullName>
    </alternativeName>
</protein>
<dbReference type="EMBL" id="AP022839">
    <property type="protein sequence ID" value="BCA94112.1"/>
    <property type="molecule type" value="Genomic_DNA"/>
</dbReference>
<dbReference type="NCBIfam" id="TIGR00109">
    <property type="entry name" value="hemH"/>
    <property type="match status" value="1"/>
</dbReference>
<evidence type="ECO:0000256" key="8">
    <source>
        <dbReference type="RuleBase" id="RU004185"/>
    </source>
</evidence>
<accession>A0A6F8T267</accession>
<dbReference type="InterPro" id="IPR033644">
    <property type="entry name" value="Ferrochelatase_C"/>
</dbReference>
<dbReference type="KEGG" id="lant:TUM19329_04730"/>
<dbReference type="Pfam" id="PF00762">
    <property type="entry name" value="Ferrochelatase"/>
    <property type="match status" value="1"/>
</dbReference>
<evidence type="ECO:0000256" key="1">
    <source>
        <dbReference type="ARBA" id="ARBA00007718"/>
    </source>
</evidence>
<evidence type="ECO:0000256" key="7">
    <source>
        <dbReference type="HAMAP-Rule" id="MF_00323"/>
    </source>
</evidence>
<dbReference type="SUPFAM" id="SSF53800">
    <property type="entry name" value="Chelatase"/>
    <property type="match status" value="1"/>
</dbReference>
<evidence type="ECO:0000256" key="2">
    <source>
        <dbReference type="ARBA" id="ARBA00023004"/>
    </source>
</evidence>
<dbReference type="CDD" id="cd00419">
    <property type="entry name" value="Ferrochelatase_C"/>
    <property type="match status" value="1"/>
</dbReference>
<dbReference type="UniPathway" id="UPA00252">
    <property type="reaction ID" value="UER00325"/>
</dbReference>
<dbReference type="Proteomes" id="UP000502894">
    <property type="component" value="Chromosome"/>
</dbReference>
<organism evidence="9 10">
    <name type="scientific">Legionella antarctica</name>
    <dbReference type="NCBI Taxonomy" id="2708020"/>
    <lineage>
        <taxon>Bacteria</taxon>
        <taxon>Pseudomonadati</taxon>
        <taxon>Pseudomonadota</taxon>
        <taxon>Gammaproteobacteria</taxon>
        <taxon>Legionellales</taxon>
        <taxon>Legionellaceae</taxon>
        <taxon>Legionella</taxon>
    </lineage>
</organism>
<comment type="catalytic activity">
    <reaction evidence="6">
        <text>Fe-coproporphyrin III + 2 H(+) = coproporphyrin III + Fe(2+)</text>
        <dbReference type="Rhea" id="RHEA:49572"/>
        <dbReference type="ChEBI" id="CHEBI:15378"/>
        <dbReference type="ChEBI" id="CHEBI:29033"/>
        <dbReference type="ChEBI" id="CHEBI:68438"/>
        <dbReference type="ChEBI" id="CHEBI:131725"/>
        <dbReference type="EC" id="4.99.1.9"/>
    </reaction>
    <physiologicalReaction direction="right-to-left" evidence="6">
        <dbReference type="Rhea" id="RHEA:49574"/>
    </physiologicalReaction>
</comment>
<reference evidence="9" key="1">
    <citation type="journal article" date="2020" name="Microbiol. Resour. Announc.">
        <title>Complete Genome Sequence of Novel Psychrotolerant Legionella Strain TUM19329, Isolated from Antarctic Lake Sediment.</title>
        <authorList>
            <person name="Shimada S."/>
            <person name="Nakai R."/>
            <person name="Aoki K."/>
            <person name="Shimoeda N."/>
            <person name="Ohno G."/>
            <person name="Miyazaki Y."/>
            <person name="Kudoh S."/>
            <person name="Imura S."/>
            <person name="Watanabe K."/>
            <person name="Ishii Y."/>
            <person name="Tateda K."/>
        </authorList>
    </citation>
    <scope>NUCLEOTIDE SEQUENCE [LARGE SCALE GENOMIC DNA]</scope>
    <source>
        <strain evidence="9">TUM19329</strain>
    </source>
</reference>
<evidence type="ECO:0000256" key="4">
    <source>
        <dbReference type="ARBA" id="ARBA00023239"/>
    </source>
</evidence>
<dbReference type="GO" id="GO:0005737">
    <property type="term" value="C:cytoplasm"/>
    <property type="evidence" value="ECO:0007669"/>
    <property type="project" value="UniProtKB-SubCell"/>
</dbReference>
<dbReference type="AlphaFoldDB" id="A0A6F8T267"/>
<comment type="catalytic activity">
    <reaction evidence="7">
        <text>heme b + 2 H(+) = protoporphyrin IX + Fe(2+)</text>
        <dbReference type="Rhea" id="RHEA:22584"/>
        <dbReference type="ChEBI" id="CHEBI:15378"/>
        <dbReference type="ChEBI" id="CHEBI:29033"/>
        <dbReference type="ChEBI" id="CHEBI:57306"/>
        <dbReference type="ChEBI" id="CHEBI:60344"/>
        <dbReference type="EC" id="4.98.1.1"/>
    </reaction>
</comment>
<dbReference type="Gene3D" id="3.40.50.1400">
    <property type="match status" value="2"/>
</dbReference>
<proteinExistence type="inferred from homology"/>
<dbReference type="GO" id="GO:0006783">
    <property type="term" value="P:heme biosynthetic process"/>
    <property type="evidence" value="ECO:0007669"/>
    <property type="project" value="UniProtKB-UniRule"/>
</dbReference>
<dbReference type="PANTHER" id="PTHR11108:SF1">
    <property type="entry name" value="FERROCHELATASE, MITOCHONDRIAL"/>
    <property type="match status" value="1"/>
</dbReference>
<dbReference type="GO" id="GO:0046872">
    <property type="term" value="F:metal ion binding"/>
    <property type="evidence" value="ECO:0007669"/>
    <property type="project" value="UniProtKB-KW"/>
</dbReference>
<keyword evidence="7" id="KW-0479">Metal-binding</keyword>
<feature type="binding site" evidence="7">
    <location>
        <position position="187"/>
    </location>
    <ligand>
        <name>Fe(2+)</name>
        <dbReference type="ChEBI" id="CHEBI:29033"/>
    </ligand>
</feature>
<dbReference type="HAMAP" id="MF_00323">
    <property type="entry name" value="Ferrochelatase"/>
    <property type="match status" value="1"/>
</dbReference>
<evidence type="ECO:0000256" key="6">
    <source>
        <dbReference type="ARBA" id="ARBA00024536"/>
    </source>
</evidence>
<dbReference type="GO" id="GO:0004325">
    <property type="term" value="F:ferrochelatase activity"/>
    <property type="evidence" value="ECO:0007669"/>
    <property type="project" value="UniProtKB-UniRule"/>
</dbReference>
<dbReference type="CDD" id="cd03411">
    <property type="entry name" value="Ferrochelatase_N"/>
    <property type="match status" value="1"/>
</dbReference>
<keyword evidence="2 7" id="KW-0408">Iron</keyword>
<feature type="binding site" evidence="7">
    <location>
        <position position="286"/>
    </location>
    <ligand>
        <name>Fe(2+)</name>
        <dbReference type="ChEBI" id="CHEBI:29033"/>
    </ligand>
</feature>
<keyword evidence="7" id="KW-0963">Cytoplasm</keyword>
<keyword evidence="5 7" id="KW-0627">Porphyrin biosynthesis</keyword>
<comment type="function">
    <text evidence="7">Catalyzes the ferrous insertion into protoporphyrin IX.</text>
</comment>
<evidence type="ECO:0000256" key="3">
    <source>
        <dbReference type="ARBA" id="ARBA00023133"/>
    </source>
</evidence>
<evidence type="ECO:0000313" key="10">
    <source>
        <dbReference type="Proteomes" id="UP000502894"/>
    </source>
</evidence>
<keyword evidence="3 7" id="KW-0350">Heme biosynthesis</keyword>
<name>A0A6F8T267_9GAMM</name>
<dbReference type="InterPro" id="IPR033659">
    <property type="entry name" value="Ferrochelatase_N"/>
</dbReference>
<comment type="pathway">
    <text evidence="7">Porphyrin-containing compound metabolism; protoheme biosynthesis; protoheme from protoporphyrin-IX: step 1/1.</text>
</comment>
<comment type="subcellular location">
    <subcellularLocation>
        <location evidence="7">Cytoplasm</location>
    </subcellularLocation>
</comment>
<gene>
    <name evidence="7 9" type="primary">hemH</name>
    <name evidence="9" type="ORF">TUM19329_04730</name>
</gene>